<evidence type="ECO:0000313" key="9">
    <source>
        <dbReference type="EMBL" id="PYD57132.1"/>
    </source>
</evidence>
<feature type="region of interest" description="Disordered" evidence="8">
    <location>
        <begin position="1"/>
        <end position="21"/>
    </location>
</feature>
<organism evidence="9 10">
    <name type="scientific">Komagataeibacter xylinus</name>
    <name type="common">Gluconacetobacter xylinus</name>
    <dbReference type="NCBI Taxonomy" id="28448"/>
    <lineage>
        <taxon>Bacteria</taxon>
        <taxon>Pseudomonadati</taxon>
        <taxon>Pseudomonadota</taxon>
        <taxon>Alphaproteobacteria</taxon>
        <taxon>Acetobacterales</taxon>
        <taxon>Acetobacteraceae</taxon>
        <taxon>Komagataeibacter</taxon>
    </lineage>
</organism>
<sequence length="209" mass="22389">MGTQSPTRDRPGFSASGSTPGHALHVEALPLEGLFLLTPPHRQEGGGFSSANCPATLLARIGGGSSFVQDHHSLLRHRFMVQGLHAQVAPQAQGRLVRCTRGAIWGVAVDVRTGSPTFGQWVDMTLNAENGSQFWIPPGFLHGLCALADHTEVYCQCTAPSDPTCARSLRWNDATLGIEWPVADGQAIVSEHDAAAPPFSAVIDWFHYA</sequence>
<proteinExistence type="predicted"/>
<dbReference type="EC" id="5.1.3.13" evidence="3"/>
<comment type="function">
    <text evidence="2">Catalyzes the epimerization of the C3' and C5'positions of dTDP-6-deoxy-D-xylo-4-hexulose, forming dTDP-6-deoxy-L-lyxo-4-hexulose.</text>
</comment>
<evidence type="ECO:0000313" key="10">
    <source>
        <dbReference type="Proteomes" id="UP000248257"/>
    </source>
</evidence>
<dbReference type="GO" id="GO:0000271">
    <property type="term" value="P:polysaccharide biosynthetic process"/>
    <property type="evidence" value="ECO:0007669"/>
    <property type="project" value="TreeGrafter"/>
</dbReference>
<dbReference type="GO" id="GO:0008830">
    <property type="term" value="F:dTDP-4-dehydrorhamnose 3,5-epimerase activity"/>
    <property type="evidence" value="ECO:0007669"/>
    <property type="project" value="UniProtKB-EC"/>
</dbReference>
<evidence type="ECO:0000256" key="8">
    <source>
        <dbReference type="SAM" id="MobiDB-lite"/>
    </source>
</evidence>
<evidence type="ECO:0000256" key="5">
    <source>
        <dbReference type="ARBA" id="ARBA00029758"/>
    </source>
</evidence>
<dbReference type="PANTHER" id="PTHR21047">
    <property type="entry name" value="DTDP-6-DEOXY-D-GLUCOSE-3,5 EPIMERASE"/>
    <property type="match status" value="1"/>
</dbReference>
<dbReference type="InterPro" id="IPR000888">
    <property type="entry name" value="RmlC-like"/>
</dbReference>
<dbReference type="OrthoDB" id="9800680at2"/>
<dbReference type="AlphaFoldDB" id="A0A318PJ34"/>
<dbReference type="Gene3D" id="2.60.120.10">
    <property type="entry name" value="Jelly Rolls"/>
    <property type="match status" value="1"/>
</dbReference>
<dbReference type="EMBL" id="NKUC01000012">
    <property type="protein sequence ID" value="PYD57132.1"/>
    <property type="molecule type" value="Genomic_DNA"/>
</dbReference>
<evidence type="ECO:0000256" key="3">
    <source>
        <dbReference type="ARBA" id="ARBA00012098"/>
    </source>
</evidence>
<dbReference type="GO" id="GO:0005829">
    <property type="term" value="C:cytosol"/>
    <property type="evidence" value="ECO:0007669"/>
    <property type="project" value="TreeGrafter"/>
</dbReference>
<evidence type="ECO:0000256" key="2">
    <source>
        <dbReference type="ARBA" id="ARBA00001997"/>
    </source>
</evidence>
<dbReference type="SUPFAM" id="SSF51182">
    <property type="entry name" value="RmlC-like cupins"/>
    <property type="match status" value="1"/>
</dbReference>
<comment type="catalytic activity">
    <reaction evidence="1">
        <text>dTDP-4-dehydro-6-deoxy-alpha-D-glucose = dTDP-4-dehydro-beta-L-rhamnose</text>
        <dbReference type="Rhea" id="RHEA:16969"/>
        <dbReference type="ChEBI" id="CHEBI:57649"/>
        <dbReference type="ChEBI" id="CHEBI:62830"/>
        <dbReference type="EC" id="5.1.3.13"/>
    </reaction>
</comment>
<evidence type="ECO:0000256" key="7">
    <source>
        <dbReference type="ARBA" id="ARBA00033311"/>
    </source>
</evidence>
<dbReference type="InterPro" id="IPR014710">
    <property type="entry name" value="RmlC-like_jellyroll"/>
</dbReference>
<dbReference type="Proteomes" id="UP000248257">
    <property type="component" value="Unassembled WGS sequence"/>
</dbReference>
<dbReference type="RefSeq" id="WP_082770851.1">
    <property type="nucleotide sequence ID" value="NZ_CBCRXN010000029.1"/>
</dbReference>
<name>A0A318PJ34_KOMXY</name>
<dbReference type="GO" id="GO:0019305">
    <property type="term" value="P:dTDP-rhamnose biosynthetic process"/>
    <property type="evidence" value="ECO:0007669"/>
    <property type="project" value="TreeGrafter"/>
</dbReference>
<reference evidence="9 10" key="1">
    <citation type="submission" date="2017-07" db="EMBL/GenBank/DDBJ databases">
        <title>A draft genome sequence of Komagataeibacter xylinus LMG 1515.</title>
        <authorList>
            <person name="Skraban J."/>
            <person name="Cleenwerck I."/>
            <person name="Vandamme P."/>
            <person name="Trcek J."/>
        </authorList>
    </citation>
    <scope>NUCLEOTIDE SEQUENCE [LARGE SCALE GENOMIC DNA]</scope>
    <source>
        <strain evidence="9 10">LMG 1515</strain>
    </source>
</reference>
<comment type="caution">
    <text evidence="9">The sequence shown here is derived from an EMBL/GenBank/DDBJ whole genome shotgun (WGS) entry which is preliminary data.</text>
</comment>
<dbReference type="STRING" id="1220579.GCA_001571345_02400"/>
<keyword evidence="10" id="KW-1185">Reference proteome</keyword>
<gene>
    <name evidence="9" type="ORF">CFR75_07505</name>
</gene>
<protein>
    <recommendedName>
        <fullName evidence="4">dTDP-4-dehydrorhamnose 3,5-epimerase</fullName>
        <ecNumber evidence="3">5.1.3.13</ecNumber>
    </recommendedName>
    <alternativeName>
        <fullName evidence="6">Thymidine diphospho-4-keto-rhamnose 3,5-epimerase</fullName>
    </alternativeName>
    <alternativeName>
        <fullName evidence="5">dTDP-4-keto-6-deoxyglucose 3,5-epimerase</fullName>
    </alternativeName>
    <alternativeName>
        <fullName evidence="7">dTDP-6-deoxy-D-xylo-4-hexulose 3,5-epimerase</fullName>
    </alternativeName>
</protein>
<evidence type="ECO:0000256" key="4">
    <source>
        <dbReference type="ARBA" id="ARBA00019595"/>
    </source>
</evidence>
<dbReference type="InterPro" id="IPR011051">
    <property type="entry name" value="RmlC_Cupin_sf"/>
</dbReference>
<evidence type="ECO:0000256" key="1">
    <source>
        <dbReference type="ARBA" id="ARBA00001298"/>
    </source>
</evidence>
<accession>A0A318PJ34</accession>
<dbReference type="PANTHER" id="PTHR21047:SF2">
    <property type="entry name" value="THYMIDINE DIPHOSPHO-4-KETO-RHAMNOSE 3,5-EPIMERASE"/>
    <property type="match status" value="1"/>
</dbReference>
<dbReference type="CDD" id="cd00438">
    <property type="entry name" value="cupin_RmlC"/>
    <property type="match status" value="1"/>
</dbReference>
<dbReference type="Pfam" id="PF00908">
    <property type="entry name" value="dTDP_sugar_isom"/>
    <property type="match status" value="1"/>
</dbReference>
<evidence type="ECO:0000256" key="6">
    <source>
        <dbReference type="ARBA" id="ARBA00031424"/>
    </source>
</evidence>